<proteinExistence type="predicted"/>
<name>A0ABM8E4S5_9HYPH</name>
<evidence type="ECO:0000313" key="1">
    <source>
        <dbReference type="EMBL" id="BDV32903.1"/>
    </source>
</evidence>
<organism evidence="1 2">
    <name type="scientific">Methylocystis iwaonis</name>
    <dbReference type="NCBI Taxonomy" id="2885079"/>
    <lineage>
        <taxon>Bacteria</taxon>
        <taxon>Pseudomonadati</taxon>
        <taxon>Pseudomonadota</taxon>
        <taxon>Alphaproteobacteria</taxon>
        <taxon>Hyphomicrobiales</taxon>
        <taxon>Methylocystaceae</taxon>
        <taxon>Methylocystis</taxon>
    </lineage>
</organism>
<gene>
    <name evidence="1" type="ORF">SS37A_04320</name>
</gene>
<accession>A0ABM8E4S5</accession>
<dbReference type="Proteomes" id="UP001317629">
    <property type="component" value="Chromosome"/>
</dbReference>
<reference evidence="1 2" key="1">
    <citation type="journal article" date="2023" name="Int. J. Syst. Evol. Microbiol.">
        <title>Methylocystis iwaonis sp. nov., a type II methane-oxidizing bacterium from surface soil of a rice paddy field in Japan, and emended description of the genus Methylocystis (ex Whittenbury et al. 1970) Bowman et al. 1993.</title>
        <authorList>
            <person name="Kaise H."/>
            <person name="Sawadogo J.B."/>
            <person name="Alam M.S."/>
            <person name="Ueno C."/>
            <person name="Dianou D."/>
            <person name="Shinjo R."/>
            <person name="Asakawa S."/>
        </authorList>
    </citation>
    <scope>NUCLEOTIDE SEQUENCE [LARGE SCALE GENOMIC DNA]</scope>
    <source>
        <strain evidence="1 2">SS37A-Re</strain>
    </source>
</reference>
<protein>
    <submittedName>
        <fullName evidence="1">Uncharacterized protein</fullName>
    </submittedName>
</protein>
<evidence type="ECO:0000313" key="2">
    <source>
        <dbReference type="Proteomes" id="UP001317629"/>
    </source>
</evidence>
<dbReference type="EMBL" id="AP027142">
    <property type="protein sequence ID" value="BDV32903.1"/>
    <property type="molecule type" value="Genomic_DNA"/>
</dbReference>
<keyword evidence="2" id="KW-1185">Reference proteome</keyword>
<sequence length="70" mass="7919">MVRKVGADDPIMVVSENARARKPAPLRQYPQAVVVSAFASDRRAGWSNPRRSARLIDLERRARFARIESV</sequence>